<dbReference type="EMBL" id="SPQQ01000008">
    <property type="protein sequence ID" value="TGE36315.1"/>
    <property type="molecule type" value="Genomic_DNA"/>
</dbReference>
<accession>A0A4Z0R1R0</accession>
<keyword evidence="1" id="KW-1133">Transmembrane helix</keyword>
<evidence type="ECO:0000256" key="1">
    <source>
        <dbReference type="SAM" id="Phobius"/>
    </source>
</evidence>
<comment type="caution">
    <text evidence="2">The sequence shown here is derived from an EMBL/GenBank/DDBJ whole genome shotgun (WGS) entry which is preliminary data.</text>
</comment>
<feature type="transmembrane region" description="Helical" evidence="1">
    <location>
        <begin position="48"/>
        <end position="68"/>
    </location>
</feature>
<dbReference type="InterPro" id="IPR007059">
    <property type="entry name" value="DmsC"/>
</dbReference>
<dbReference type="GO" id="GO:0005886">
    <property type="term" value="C:plasma membrane"/>
    <property type="evidence" value="ECO:0007669"/>
    <property type="project" value="TreeGrafter"/>
</dbReference>
<dbReference type="GO" id="GO:0009390">
    <property type="term" value="C:dimethyl sulfoxide reductase complex"/>
    <property type="evidence" value="ECO:0007669"/>
    <property type="project" value="TreeGrafter"/>
</dbReference>
<dbReference type="AlphaFoldDB" id="A0A4Z0R1R0"/>
<dbReference type="Pfam" id="PF04976">
    <property type="entry name" value="DmsC"/>
    <property type="match status" value="1"/>
</dbReference>
<feature type="transmembrane region" description="Helical" evidence="1">
    <location>
        <begin position="147"/>
        <end position="168"/>
    </location>
</feature>
<feature type="transmembrane region" description="Helical" evidence="1">
    <location>
        <begin position="88"/>
        <end position="104"/>
    </location>
</feature>
<proteinExistence type="predicted"/>
<feature type="transmembrane region" description="Helical" evidence="1">
    <location>
        <begin position="261"/>
        <end position="288"/>
    </location>
</feature>
<feature type="transmembrane region" description="Helical" evidence="1">
    <location>
        <begin position="116"/>
        <end position="135"/>
    </location>
</feature>
<dbReference type="GO" id="GO:0019645">
    <property type="term" value="P:anaerobic electron transport chain"/>
    <property type="evidence" value="ECO:0007669"/>
    <property type="project" value="InterPro"/>
</dbReference>
<keyword evidence="1" id="KW-0472">Membrane</keyword>
<feature type="transmembrane region" description="Helical" evidence="1">
    <location>
        <begin position="188"/>
        <end position="211"/>
    </location>
</feature>
<keyword evidence="1" id="KW-0812">Transmembrane</keyword>
<dbReference type="PANTHER" id="PTHR38095:SF2">
    <property type="entry name" value="ANAEROBIC DIMETHYL SULFOXIDE REDUCTASE CHAIN C"/>
    <property type="match status" value="1"/>
</dbReference>
<name>A0A4Z0R1R0_9FIRM</name>
<evidence type="ECO:0000313" key="2">
    <source>
        <dbReference type="EMBL" id="TGE36315.1"/>
    </source>
</evidence>
<feature type="transmembrane region" description="Helical" evidence="1">
    <location>
        <begin position="231"/>
        <end position="249"/>
    </location>
</feature>
<dbReference type="OrthoDB" id="2083322at2"/>
<sequence>MFAEEWPLMMFTLLSQMAVGTYFILILVRSILNAKNSQVANQITKSGVAVVGPLMAIALIFSLFHLGSPLGAYRSISNLGSSWLSREIVTAGGFFVLWAIGYYLEKKGKSGSALSWITVLFGFAAIFSMASIYATSVRPAWADVNTYIAFFGTTLLFGTAGALASIVYGMKGSTVSAEVTDSLKKISYLGIAALAVQLVYLPFYISGLGSAGSAAMASAELLKDSYSMTMIFRWIVSIAGGMLLLYAVFKGGKGTIPANTIYLALGVVIVGEFIGRYVFYASAVSIMVGLK</sequence>
<evidence type="ECO:0000313" key="3">
    <source>
        <dbReference type="Proteomes" id="UP000298460"/>
    </source>
</evidence>
<reference evidence="2 3" key="1">
    <citation type="submission" date="2019-03" db="EMBL/GenBank/DDBJ databases">
        <title>Draft Genome Sequence of Desulfosporosinus fructosivorans Strain 63.6F, Isolated from Marine Sediment in the Baltic Sea.</title>
        <authorList>
            <person name="Hausmann B."/>
            <person name="Vandieken V."/>
            <person name="Pjevac P."/>
            <person name="Schreck K."/>
            <person name="Herbold C.W."/>
            <person name="Loy A."/>
        </authorList>
    </citation>
    <scope>NUCLEOTIDE SEQUENCE [LARGE SCALE GENOMIC DNA]</scope>
    <source>
        <strain evidence="2 3">63.6F</strain>
    </source>
</reference>
<dbReference type="GO" id="GO:0009389">
    <property type="term" value="F:dimethyl sulfoxide reductase activity"/>
    <property type="evidence" value="ECO:0007669"/>
    <property type="project" value="TreeGrafter"/>
</dbReference>
<keyword evidence="3" id="KW-1185">Reference proteome</keyword>
<protein>
    <submittedName>
        <fullName evidence="2">DMSO reductase</fullName>
    </submittedName>
</protein>
<dbReference type="Proteomes" id="UP000298460">
    <property type="component" value="Unassembled WGS sequence"/>
</dbReference>
<gene>
    <name evidence="2" type="ORF">E4K67_20500</name>
</gene>
<dbReference type="PANTHER" id="PTHR38095">
    <property type="entry name" value="ANAEROBIC DIMETHYL SULFOXIDE REDUCTASE CHAIN YNFH"/>
    <property type="match status" value="1"/>
</dbReference>
<organism evidence="2 3">
    <name type="scientific">Desulfosporosinus fructosivorans</name>
    <dbReference type="NCBI Taxonomy" id="2018669"/>
    <lineage>
        <taxon>Bacteria</taxon>
        <taxon>Bacillati</taxon>
        <taxon>Bacillota</taxon>
        <taxon>Clostridia</taxon>
        <taxon>Eubacteriales</taxon>
        <taxon>Desulfitobacteriaceae</taxon>
        <taxon>Desulfosporosinus</taxon>
    </lineage>
</organism>
<dbReference type="RefSeq" id="WP_135550128.1">
    <property type="nucleotide sequence ID" value="NZ_SPQQ01000008.1"/>
</dbReference>
<feature type="transmembrane region" description="Helical" evidence="1">
    <location>
        <begin position="6"/>
        <end position="28"/>
    </location>
</feature>